<evidence type="ECO:0000256" key="3">
    <source>
        <dbReference type="ARBA" id="ARBA00022989"/>
    </source>
</evidence>
<protein>
    <recommendedName>
        <fullName evidence="7">Major facilitator superfamily (MFS) profile domain-containing protein</fullName>
    </recommendedName>
</protein>
<dbReference type="PANTHER" id="PTHR23501:SF195">
    <property type="entry name" value="PEP5"/>
    <property type="match status" value="1"/>
</dbReference>
<evidence type="ECO:0000256" key="1">
    <source>
        <dbReference type="ARBA" id="ARBA00004141"/>
    </source>
</evidence>
<evidence type="ECO:0000256" key="5">
    <source>
        <dbReference type="SAM" id="MobiDB-lite"/>
    </source>
</evidence>
<dbReference type="InterPro" id="IPR036259">
    <property type="entry name" value="MFS_trans_sf"/>
</dbReference>
<dbReference type="Gene3D" id="3.20.20.70">
    <property type="entry name" value="Aldolase class I"/>
    <property type="match status" value="1"/>
</dbReference>
<proteinExistence type="predicted"/>
<feature type="transmembrane region" description="Helical" evidence="6">
    <location>
        <begin position="575"/>
        <end position="596"/>
    </location>
</feature>
<dbReference type="SMART" id="SM01130">
    <property type="entry name" value="DHDPS"/>
    <property type="match status" value="1"/>
</dbReference>
<dbReference type="GO" id="GO:0016829">
    <property type="term" value="F:lyase activity"/>
    <property type="evidence" value="ECO:0007669"/>
    <property type="project" value="InterPro"/>
</dbReference>
<dbReference type="AlphaFoldDB" id="A0A1Z5TSJ5"/>
<keyword evidence="4 6" id="KW-0472">Membrane</keyword>
<dbReference type="Proteomes" id="UP000194280">
    <property type="component" value="Unassembled WGS sequence"/>
</dbReference>
<dbReference type="VEuPathDB" id="FungiDB:BTJ68_01409"/>
<evidence type="ECO:0000313" key="9">
    <source>
        <dbReference type="Proteomes" id="UP000194280"/>
    </source>
</evidence>
<dbReference type="InterPro" id="IPR020846">
    <property type="entry name" value="MFS_dom"/>
</dbReference>
<feature type="transmembrane region" description="Helical" evidence="6">
    <location>
        <begin position="971"/>
        <end position="990"/>
    </location>
</feature>
<dbReference type="InterPro" id="IPR002220">
    <property type="entry name" value="DapA-like"/>
</dbReference>
<dbReference type="Pfam" id="PF07690">
    <property type="entry name" value="MFS_1"/>
    <property type="match status" value="1"/>
</dbReference>
<dbReference type="InterPro" id="IPR013785">
    <property type="entry name" value="Aldolase_TIM"/>
</dbReference>
<feature type="transmembrane region" description="Helical" evidence="6">
    <location>
        <begin position="712"/>
        <end position="731"/>
    </location>
</feature>
<dbReference type="GO" id="GO:0022857">
    <property type="term" value="F:transmembrane transporter activity"/>
    <property type="evidence" value="ECO:0007669"/>
    <property type="project" value="InterPro"/>
</dbReference>
<dbReference type="CDD" id="cd00408">
    <property type="entry name" value="DHDPS-like"/>
    <property type="match status" value="1"/>
</dbReference>
<evidence type="ECO:0000256" key="4">
    <source>
        <dbReference type="ARBA" id="ARBA00023136"/>
    </source>
</evidence>
<dbReference type="InterPro" id="IPR053791">
    <property type="entry name" value="MFS_Tri12-like"/>
</dbReference>
<gene>
    <name evidence="8" type="ORF">BTJ68_01409</name>
</gene>
<dbReference type="GO" id="GO:0005886">
    <property type="term" value="C:plasma membrane"/>
    <property type="evidence" value="ECO:0007669"/>
    <property type="project" value="TreeGrafter"/>
</dbReference>
<dbReference type="Pfam" id="PF00701">
    <property type="entry name" value="DHDPS"/>
    <property type="match status" value="1"/>
</dbReference>
<keyword evidence="2 6" id="KW-0812">Transmembrane</keyword>
<comment type="caution">
    <text evidence="8">The sequence shown here is derived from an EMBL/GenBank/DDBJ whole genome shotgun (WGS) entry which is preliminary data.</text>
</comment>
<evidence type="ECO:0000313" key="8">
    <source>
        <dbReference type="EMBL" id="OTA38911.1"/>
    </source>
</evidence>
<dbReference type="PANTHER" id="PTHR23501">
    <property type="entry name" value="MAJOR FACILITATOR SUPERFAMILY"/>
    <property type="match status" value="1"/>
</dbReference>
<feature type="transmembrane region" description="Helical" evidence="6">
    <location>
        <begin position="485"/>
        <end position="512"/>
    </location>
</feature>
<reference evidence="8 9" key="1">
    <citation type="submission" date="2017-01" db="EMBL/GenBank/DDBJ databases">
        <title>The recent genome duplication of the halophilic yeast Hortaea werneckii: insights from long-read sequencing.</title>
        <authorList>
            <person name="Sinha S."/>
            <person name="Flibotte S."/>
            <person name="Neira M."/>
            <person name="Lenassi M."/>
            <person name="Gostincar C."/>
            <person name="Stajich J.E."/>
            <person name="Nislow C.E."/>
        </authorList>
    </citation>
    <scope>NUCLEOTIDE SEQUENCE [LARGE SCALE GENOMIC DNA]</scope>
    <source>
        <strain evidence="8 9">EXF-2000</strain>
    </source>
</reference>
<keyword evidence="9" id="KW-1185">Reference proteome</keyword>
<comment type="subcellular location">
    <subcellularLocation>
        <location evidence="1">Membrane</location>
        <topology evidence="1">Multi-pass membrane protein</topology>
    </subcellularLocation>
</comment>
<keyword evidence="3 6" id="KW-1133">Transmembrane helix</keyword>
<dbReference type="SUPFAM" id="SSF51569">
    <property type="entry name" value="Aldolase"/>
    <property type="match status" value="1"/>
</dbReference>
<dbReference type="EMBL" id="MUNK01000007">
    <property type="protein sequence ID" value="OTA38911.1"/>
    <property type="molecule type" value="Genomic_DNA"/>
</dbReference>
<feature type="compositionally biased region" description="Basic and acidic residues" evidence="5">
    <location>
        <begin position="354"/>
        <end position="373"/>
    </location>
</feature>
<feature type="region of interest" description="Disordered" evidence="5">
    <location>
        <begin position="351"/>
        <end position="373"/>
    </location>
</feature>
<organism evidence="8 9">
    <name type="scientific">Hortaea werneckii EXF-2000</name>
    <dbReference type="NCBI Taxonomy" id="1157616"/>
    <lineage>
        <taxon>Eukaryota</taxon>
        <taxon>Fungi</taxon>
        <taxon>Dikarya</taxon>
        <taxon>Ascomycota</taxon>
        <taxon>Pezizomycotina</taxon>
        <taxon>Dothideomycetes</taxon>
        <taxon>Dothideomycetidae</taxon>
        <taxon>Mycosphaerellales</taxon>
        <taxon>Teratosphaeriaceae</taxon>
        <taxon>Hortaea</taxon>
    </lineage>
</organism>
<dbReference type="PRINTS" id="PR00146">
    <property type="entry name" value="DHPICSNTHASE"/>
</dbReference>
<dbReference type="InParanoid" id="A0A1Z5TSJ5"/>
<feature type="transmembrane region" description="Helical" evidence="6">
    <location>
        <begin position="519"/>
        <end position="539"/>
    </location>
</feature>
<sequence length="1011" mass="108125">MSSLQLLTRIRQKSVDAPQQLFGTLAVASSFAPADLGVAPASCHDIHSHLIPIGLPLQHTYPHYPLADSKMTGTSSTKPRVPQPGVWAPAVTFFDPATDELDLASQAKYYQYLSHHLTGLVILGTNAETFLLTREERATLVKTARDAVGPNYPLMAGVGGHSTKQVLEYIADAAQAQADYVLVLPCAYFGKATSAQVVRNFYDEVAAKSPLPIVLYNFPGVCNGVDLDSETIAALAQKHQNIVGVKLTCASVAKITRLSATLPAETFSVFGGQSDFLLGGLASGSAGCIAAFGNVFPKTIRHIYELYVSGNHAEALKLHRSAALVEGVTSKGAIAFTKFATSITSAKSAGVEGAEEKLRPRRPYEPPSEADKGAIRQKMQELIKTPTPQSDLQAAGKDSLEDNCRFVQDCGECLTFWPKDWLFSYFKSQPSSFNLGLLLYRRLTMAEKTSSEQIESTAAAELDNEFKQEIQETPPLHIHLTWKTWMVVFISCFAIMAQVYVVTAAGSVIAFIERDLGDGGIAGWIIQGPLLMQSVLSPFVGRLSDVLDRKYLASIPPLIAFIGAVVSARAETMATLIGGGVLIGVTLATIAIVQAIPAEVLPLKYRALANGLAFIGGAVGGLLGGLSAGGLTNRNADGWRGIFWMQAAFHLATSLGLLAFYWPKRHPDYPRLALKDLFWAIDPIGSFLFVTAATLMLLALDWGGGAYPWSDAHVAAPLGIGLGMLLLFSLYEWKGRTDGIVAHVFFQGSPNFALACFAFAVEGWIFYSAVNSVTPQIALHLGFESSSWVISLRQLAYSITTLVASVPIALYATKYKDLKWPLVVTFAIFLVVTVLYGCIRPSWNHAQIGFNVIAGVGQAGPLTLLVAAVQFSAPHSHLSTATGLAFSARAIGGAFGSAVLDAIINGKIAKTWSSKVGNAALSAGLPDDSVPALLGSISSGQGIDEVPGVTTAIAEAALDASHWAYARAYRLAWWSIFPFVALALIAVLCLKDVKDQMTEHVEATVEKVDKA</sequence>
<feature type="transmembrane region" description="Helical" evidence="6">
    <location>
        <begin position="818"/>
        <end position="838"/>
    </location>
</feature>
<feature type="domain" description="Major facilitator superfamily (MFS) profile" evidence="7">
    <location>
        <begin position="484"/>
        <end position="998"/>
    </location>
</feature>
<dbReference type="CDD" id="cd06179">
    <property type="entry name" value="MFS_TRI12_like"/>
    <property type="match status" value="1"/>
</dbReference>
<feature type="transmembrane region" description="Helical" evidence="6">
    <location>
        <begin position="751"/>
        <end position="774"/>
    </location>
</feature>
<name>A0A1Z5TSJ5_HORWE</name>
<evidence type="ECO:0000256" key="6">
    <source>
        <dbReference type="SAM" id="Phobius"/>
    </source>
</evidence>
<feature type="transmembrane region" description="Helical" evidence="6">
    <location>
        <begin position="643"/>
        <end position="662"/>
    </location>
</feature>
<dbReference type="Gene3D" id="1.20.1250.20">
    <property type="entry name" value="MFS general substrate transporter like domains"/>
    <property type="match status" value="2"/>
</dbReference>
<dbReference type="PROSITE" id="PS50850">
    <property type="entry name" value="MFS"/>
    <property type="match status" value="1"/>
</dbReference>
<accession>A0A1Z5TSJ5</accession>
<feature type="transmembrane region" description="Helical" evidence="6">
    <location>
        <begin position="551"/>
        <end position="568"/>
    </location>
</feature>
<feature type="transmembrane region" description="Helical" evidence="6">
    <location>
        <begin position="677"/>
        <end position="700"/>
    </location>
</feature>
<dbReference type="InterPro" id="IPR011701">
    <property type="entry name" value="MFS"/>
</dbReference>
<evidence type="ECO:0000256" key="2">
    <source>
        <dbReference type="ARBA" id="ARBA00022692"/>
    </source>
</evidence>
<feature type="transmembrane region" description="Helical" evidence="6">
    <location>
        <begin position="795"/>
        <end position="812"/>
    </location>
</feature>
<dbReference type="SUPFAM" id="SSF103473">
    <property type="entry name" value="MFS general substrate transporter"/>
    <property type="match status" value="1"/>
</dbReference>
<feature type="transmembrane region" description="Helical" evidence="6">
    <location>
        <begin position="850"/>
        <end position="871"/>
    </location>
</feature>
<dbReference type="OrthoDB" id="191315at2759"/>
<evidence type="ECO:0000259" key="7">
    <source>
        <dbReference type="PROSITE" id="PS50850"/>
    </source>
</evidence>
<feature type="transmembrane region" description="Helical" evidence="6">
    <location>
        <begin position="608"/>
        <end position="631"/>
    </location>
</feature>